<dbReference type="AlphaFoldDB" id="A0A6I6JSA0"/>
<sequence>MLKGLLAISGQSGLFKMVAESKNSIIVESLDTKKRIPVYSTSKVSALEDIAIYTESGDIPLKDVFKSIAEEEDGGEALSPKSSGNELKNYFEKILPDFDKDRVYVSDIKKVLLWYNILKEKELLDFSEEEENGSKEEETKSDSE</sequence>
<dbReference type="Pfam" id="PF18347">
    <property type="entry name" value="DUF5606"/>
    <property type="match status" value="1"/>
</dbReference>
<dbReference type="Gene3D" id="2.30.30.730">
    <property type="match status" value="1"/>
</dbReference>
<feature type="domain" description="DUF5606" evidence="1">
    <location>
        <begin position="2"/>
        <end position="47"/>
    </location>
</feature>
<dbReference type="Pfam" id="PF21186">
    <property type="entry name" value="DUF6852"/>
    <property type="match status" value="1"/>
</dbReference>
<evidence type="ECO:0000313" key="3">
    <source>
        <dbReference type="EMBL" id="QGY42753.1"/>
    </source>
</evidence>
<reference evidence="3 4" key="1">
    <citation type="submission" date="2019-11" db="EMBL/GenBank/DDBJ databases">
        <authorList>
            <person name="Zheng R.K."/>
            <person name="Sun C.M."/>
        </authorList>
    </citation>
    <scope>NUCLEOTIDE SEQUENCE [LARGE SCALE GENOMIC DNA]</scope>
    <source>
        <strain evidence="3 4">WC007</strain>
    </source>
</reference>
<evidence type="ECO:0000259" key="1">
    <source>
        <dbReference type="Pfam" id="PF18347"/>
    </source>
</evidence>
<dbReference type="InterPro" id="IPR049280">
    <property type="entry name" value="DUF6852"/>
</dbReference>
<keyword evidence="4" id="KW-1185">Reference proteome</keyword>
<organism evidence="3 4">
    <name type="scientific">Maribellus comscasis</name>
    <dbReference type="NCBI Taxonomy" id="2681766"/>
    <lineage>
        <taxon>Bacteria</taxon>
        <taxon>Pseudomonadati</taxon>
        <taxon>Bacteroidota</taxon>
        <taxon>Bacteroidia</taxon>
        <taxon>Marinilabiliales</taxon>
        <taxon>Prolixibacteraceae</taxon>
        <taxon>Maribellus</taxon>
    </lineage>
</organism>
<dbReference type="InterPro" id="IPR049281">
    <property type="entry name" value="BVU_3817-like_C_sf"/>
</dbReference>
<dbReference type="InterPro" id="IPR041218">
    <property type="entry name" value="DUF5606"/>
</dbReference>
<evidence type="ECO:0000259" key="2">
    <source>
        <dbReference type="Pfam" id="PF21186"/>
    </source>
</evidence>
<dbReference type="KEGG" id="mcos:GM418_03515"/>
<protein>
    <submittedName>
        <fullName evidence="3">Uncharacterized protein</fullName>
    </submittedName>
</protein>
<name>A0A6I6JSA0_9BACT</name>
<evidence type="ECO:0000313" key="4">
    <source>
        <dbReference type="Proteomes" id="UP000428260"/>
    </source>
</evidence>
<dbReference type="RefSeq" id="WP_158863205.1">
    <property type="nucleotide sequence ID" value="NZ_CP046401.1"/>
</dbReference>
<proteinExistence type="predicted"/>
<dbReference type="Proteomes" id="UP000428260">
    <property type="component" value="Chromosome"/>
</dbReference>
<gene>
    <name evidence="3" type="ORF">GM418_03515</name>
</gene>
<dbReference type="EMBL" id="CP046401">
    <property type="protein sequence ID" value="QGY42753.1"/>
    <property type="molecule type" value="Genomic_DNA"/>
</dbReference>
<feature type="domain" description="DUF6852" evidence="2">
    <location>
        <begin position="50"/>
        <end position="118"/>
    </location>
</feature>
<dbReference type="Gene3D" id="1.10.10.1650">
    <property type="match status" value="1"/>
</dbReference>
<dbReference type="InterPro" id="IPR049282">
    <property type="entry name" value="BVU_3817_N_sf"/>
</dbReference>
<accession>A0A6I6JSA0</accession>